<keyword evidence="2" id="KW-1185">Reference proteome</keyword>
<dbReference type="SUPFAM" id="SSF50965">
    <property type="entry name" value="Galactose oxidase, central domain"/>
    <property type="match status" value="1"/>
</dbReference>
<evidence type="ECO:0000313" key="2">
    <source>
        <dbReference type="Proteomes" id="UP000299102"/>
    </source>
</evidence>
<dbReference type="EMBL" id="BGZK01001801">
    <property type="protein sequence ID" value="GBP86538.1"/>
    <property type="molecule type" value="Genomic_DNA"/>
</dbReference>
<accession>A0A4C1ZFH2</accession>
<evidence type="ECO:0000313" key="1">
    <source>
        <dbReference type="EMBL" id="GBP86538.1"/>
    </source>
</evidence>
<sequence>MSYPIEVLKRENPAMSDLESATPHRTPLAVHAHAPHMQPSCFQLIAMQMATRCPYEGSTEIVRVAAPNRKLNAVGQWTPQGSAISALIRRRDIVTETCQVTTSLPMKDVCHSSSSPRACRAHLRITAGGDGVLYAVHGVTSQISAVVNSVRYICTVLQVCLLEVGPETTTAPATCSVTSRGLRRGASCRRHDGDVITNSLSPLLLDICDSNPCAFCFGFEGTGKFSLWGTGADNDGKSGIYMCMEDSGKGSRQATRDALLVAGGYSKCKYFNSVYLFGMKMNRWSEGPSVSQFRPYAGTALPL</sequence>
<organism evidence="1 2">
    <name type="scientific">Eumeta variegata</name>
    <name type="common">Bagworm moth</name>
    <name type="synonym">Eumeta japonica</name>
    <dbReference type="NCBI Taxonomy" id="151549"/>
    <lineage>
        <taxon>Eukaryota</taxon>
        <taxon>Metazoa</taxon>
        <taxon>Ecdysozoa</taxon>
        <taxon>Arthropoda</taxon>
        <taxon>Hexapoda</taxon>
        <taxon>Insecta</taxon>
        <taxon>Pterygota</taxon>
        <taxon>Neoptera</taxon>
        <taxon>Endopterygota</taxon>
        <taxon>Lepidoptera</taxon>
        <taxon>Glossata</taxon>
        <taxon>Ditrysia</taxon>
        <taxon>Tineoidea</taxon>
        <taxon>Psychidae</taxon>
        <taxon>Oiketicinae</taxon>
        <taxon>Eumeta</taxon>
    </lineage>
</organism>
<name>A0A4C1ZFH2_EUMVA</name>
<proteinExistence type="predicted"/>
<protein>
    <submittedName>
        <fullName evidence="1">Uncharacterized protein</fullName>
    </submittedName>
</protein>
<dbReference type="InterPro" id="IPR011043">
    <property type="entry name" value="Gal_Oxase/kelch_b-propeller"/>
</dbReference>
<reference evidence="1 2" key="1">
    <citation type="journal article" date="2019" name="Commun. Biol.">
        <title>The bagworm genome reveals a unique fibroin gene that provides high tensile strength.</title>
        <authorList>
            <person name="Kono N."/>
            <person name="Nakamura H."/>
            <person name="Ohtoshi R."/>
            <person name="Tomita M."/>
            <person name="Numata K."/>
            <person name="Arakawa K."/>
        </authorList>
    </citation>
    <scope>NUCLEOTIDE SEQUENCE [LARGE SCALE GENOMIC DNA]</scope>
</reference>
<dbReference type="Proteomes" id="UP000299102">
    <property type="component" value="Unassembled WGS sequence"/>
</dbReference>
<comment type="caution">
    <text evidence="1">The sequence shown here is derived from an EMBL/GenBank/DDBJ whole genome shotgun (WGS) entry which is preliminary data.</text>
</comment>
<gene>
    <name evidence="1" type="ORF">EVAR_69058_1</name>
</gene>
<dbReference type="AlphaFoldDB" id="A0A4C1ZFH2"/>